<dbReference type="EMBL" id="HACA01004547">
    <property type="protein sequence ID" value="CDW21908.1"/>
    <property type="molecule type" value="Transcribed_RNA"/>
</dbReference>
<proteinExistence type="predicted"/>
<evidence type="ECO:0000313" key="1">
    <source>
        <dbReference type="EMBL" id="CDW21908.1"/>
    </source>
</evidence>
<feature type="non-terminal residue" evidence="1">
    <location>
        <position position="54"/>
    </location>
</feature>
<name>A0A0K2T7E4_LEPSM</name>
<dbReference type="AlphaFoldDB" id="A0A0K2T7E4"/>
<accession>A0A0K2T7E4</accession>
<reference evidence="1" key="1">
    <citation type="submission" date="2014-05" db="EMBL/GenBank/DDBJ databases">
        <authorList>
            <person name="Chronopoulou M."/>
        </authorList>
    </citation>
    <scope>NUCLEOTIDE SEQUENCE</scope>
    <source>
        <tissue evidence="1">Whole organism</tissue>
    </source>
</reference>
<protein>
    <submittedName>
        <fullName evidence="1">Uncharacterized protein</fullName>
    </submittedName>
</protein>
<organism evidence="1">
    <name type="scientific">Lepeophtheirus salmonis</name>
    <name type="common">Salmon louse</name>
    <name type="synonym">Caligus salmonis</name>
    <dbReference type="NCBI Taxonomy" id="72036"/>
    <lineage>
        <taxon>Eukaryota</taxon>
        <taxon>Metazoa</taxon>
        <taxon>Ecdysozoa</taxon>
        <taxon>Arthropoda</taxon>
        <taxon>Crustacea</taxon>
        <taxon>Multicrustacea</taxon>
        <taxon>Hexanauplia</taxon>
        <taxon>Copepoda</taxon>
        <taxon>Siphonostomatoida</taxon>
        <taxon>Caligidae</taxon>
        <taxon>Lepeophtheirus</taxon>
    </lineage>
</organism>
<feature type="non-terminal residue" evidence="1">
    <location>
        <position position="1"/>
    </location>
</feature>
<sequence length="54" mass="6119">RTARTPIPIRLGIRTITEGRPDLARKGPETKINVRDSFLSSLLSHLNLILNHIF</sequence>